<dbReference type="PANTHER" id="PTHR21310">
    <property type="entry name" value="AMINOGLYCOSIDE PHOSPHOTRANSFERASE-RELATED-RELATED"/>
    <property type="match status" value="1"/>
</dbReference>
<accession>A0A165DPB0</accession>
<gene>
    <name evidence="1" type="ORF">CALCODRAFT_520163</name>
</gene>
<feature type="non-terminal residue" evidence="1">
    <location>
        <position position="281"/>
    </location>
</feature>
<dbReference type="OrthoDB" id="10003767at2759"/>
<dbReference type="InParanoid" id="A0A165DPB0"/>
<evidence type="ECO:0000313" key="2">
    <source>
        <dbReference type="Proteomes" id="UP000076842"/>
    </source>
</evidence>
<name>A0A165DPB0_9BASI</name>
<evidence type="ECO:0000313" key="1">
    <source>
        <dbReference type="EMBL" id="KZT53240.1"/>
    </source>
</evidence>
<dbReference type="AlphaFoldDB" id="A0A165DPB0"/>
<reference evidence="1 2" key="1">
    <citation type="journal article" date="2016" name="Mol. Biol. Evol.">
        <title>Comparative Genomics of Early-Diverging Mushroom-Forming Fungi Provides Insights into the Origins of Lignocellulose Decay Capabilities.</title>
        <authorList>
            <person name="Nagy L.G."/>
            <person name="Riley R."/>
            <person name="Tritt A."/>
            <person name="Adam C."/>
            <person name="Daum C."/>
            <person name="Floudas D."/>
            <person name="Sun H."/>
            <person name="Yadav J.S."/>
            <person name="Pangilinan J."/>
            <person name="Larsson K.H."/>
            <person name="Matsuura K."/>
            <person name="Barry K."/>
            <person name="Labutti K."/>
            <person name="Kuo R."/>
            <person name="Ohm R.A."/>
            <person name="Bhattacharya S.S."/>
            <person name="Shirouzu T."/>
            <person name="Yoshinaga Y."/>
            <person name="Martin F.M."/>
            <person name="Grigoriev I.V."/>
            <person name="Hibbett D.S."/>
        </authorList>
    </citation>
    <scope>NUCLEOTIDE SEQUENCE [LARGE SCALE GENOMIC DNA]</scope>
    <source>
        <strain evidence="1 2">HHB12733</strain>
    </source>
</reference>
<proteinExistence type="predicted"/>
<organism evidence="1 2">
    <name type="scientific">Calocera cornea HHB12733</name>
    <dbReference type="NCBI Taxonomy" id="1353952"/>
    <lineage>
        <taxon>Eukaryota</taxon>
        <taxon>Fungi</taxon>
        <taxon>Dikarya</taxon>
        <taxon>Basidiomycota</taxon>
        <taxon>Agaricomycotina</taxon>
        <taxon>Dacrymycetes</taxon>
        <taxon>Dacrymycetales</taxon>
        <taxon>Dacrymycetaceae</taxon>
        <taxon>Calocera</taxon>
    </lineage>
</organism>
<dbReference type="STRING" id="1353952.A0A165DPB0"/>
<dbReference type="InterPro" id="IPR051678">
    <property type="entry name" value="AGP_Transferase"/>
</dbReference>
<keyword evidence="2" id="KW-1185">Reference proteome</keyword>
<dbReference type="PANTHER" id="PTHR21310:SF15">
    <property type="entry name" value="AMINOGLYCOSIDE PHOSPHOTRANSFERASE DOMAIN-CONTAINING PROTEIN"/>
    <property type="match status" value="1"/>
</dbReference>
<dbReference type="Proteomes" id="UP000076842">
    <property type="component" value="Unassembled WGS sequence"/>
</dbReference>
<evidence type="ECO:0008006" key="3">
    <source>
        <dbReference type="Google" id="ProtNLM"/>
    </source>
</evidence>
<sequence length="281" mass="31738">MSAPSMYVLDQFMANQSLVSGLNFDRKAIEKAVKRALDLDVLDIRPIRRGADSLTLNVELSDGTEVIARTMGALTSMSRIESEVATMQYICQRLPEIPAPIVLYQDNHMLLMEKMPGVLLSTIWTTLSRYDKRKIVEQVAEWMVELFNHRFDEMGSLYWDGTLEFFIGPMVSDAFCGGARGPLELDRGPWHTTTDYFFACAQRELDLSRSLDAGNASAQYKMMISVQRDAVEQSMDLLVDIVTRCRCLDDDDPDLAPFAIDLEDFGPRNLFVDPDEPSTIV</sequence>
<dbReference type="SUPFAM" id="SSF56112">
    <property type="entry name" value="Protein kinase-like (PK-like)"/>
    <property type="match status" value="1"/>
</dbReference>
<dbReference type="EMBL" id="KV424042">
    <property type="protein sequence ID" value="KZT53240.1"/>
    <property type="molecule type" value="Genomic_DNA"/>
</dbReference>
<protein>
    <recommendedName>
        <fullName evidence="3">Aminoglycoside phosphotransferase domain-containing protein</fullName>
    </recommendedName>
</protein>
<dbReference type="InterPro" id="IPR011009">
    <property type="entry name" value="Kinase-like_dom_sf"/>
</dbReference>